<gene>
    <name evidence="1" type="ORF">K505DRAFT_366561</name>
</gene>
<keyword evidence="2" id="KW-1185">Reference proteome</keyword>
<dbReference type="AlphaFoldDB" id="A0A6A6WW58"/>
<protein>
    <recommendedName>
        <fullName evidence="3">F-box domain-containing protein</fullName>
    </recommendedName>
</protein>
<evidence type="ECO:0008006" key="3">
    <source>
        <dbReference type="Google" id="ProtNLM"/>
    </source>
</evidence>
<dbReference type="Proteomes" id="UP000799757">
    <property type="component" value="Unassembled WGS sequence"/>
</dbReference>
<proteinExistence type="predicted"/>
<name>A0A6A6WW58_9PLEO</name>
<reference evidence="1" key="1">
    <citation type="journal article" date="2020" name="Stud. Mycol.">
        <title>101 Dothideomycetes genomes: a test case for predicting lifestyles and emergence of pathogens.</title>
        <authorList>
            <person name="Haridas S."/>
            <person name="Albert R."/>
            <person name="Binder M."/>
            <person name="Bloem J."/>
            <person name="Labutti K."/>
            <person name="Salamov A."/>
            <person name="Andreopoulos B."/>
            <person name="Baker S."/>
            <person name="Barry K."/>
            <person name="Bills G."/>
            <person name="Bluhm B."/>
            <person name="Cannon C."/>
            <person name="Castanera R."/>
            <person name="Culley D."/>
            <person name="Daum C."/>
            <person name="Ezra D."/>
            <person name="Gonzalez J."/>
            <person name="Henrissat B."/>
            <person name="Kuo A."/>
            <person name="Liang C."/>
            <person name="Lipzen A."/>
            <person name="Lutzoni F."/>
            <person name="Magnuson J."/>
            <person name="Mondo S."/>
            <person name="Nolan M."/>
            <person name="Ohm R."/>
            <person name="Pangilinan J."/>
            <person name="Park H.-J."/>
            <person name="Ramirez L."/>
            <person name="Alfaro M."/>
            <person name="Sun H."/>
            <person name="Tritt A."/>
            <person name="Yoshinaga Y."/>
            <person name="Zwiers L.-H."/>
            <person name="Turgeon B."/>
            <person name="Goodwin S."/>
            <person name="Spatafora J."/>
            <person name="Crous P."/>
            <person name="Grigoriev I."/>
        </authorList>
    </citation>
    <scope>NUCLEOTIDE SEQUENCE</scope>
    <source>
        <strain evidence="1">CBS 109.77</strain>
    </source>
</reference>
<dbReference type="EMBL" id="MU002224">
    <property type="protein sequence ID" value="KAF2788346.1"/>
    <property type="molecule type" value="Genomic_DNA"/>
</dbReference>
<evidence type="ECO:0000313" key="2">
    <source>
        <dbReference type="Proteomes" id="UP000799757"/>
    </source>
</evidence>
<accession>A0A6A6WW58</accession>
<sequence>MTSPFSQGWCTLPAELKLQILHLCNLPTNQTYTVALQLDFRRYYPMHLTNSNLSLLVAPKEISSLALELFCSSNIFVMTLHSRSPRGGILYPPRVMNQHIRRLKIELILHARYWMFLHKLATGELGFENLKDVKIHFATRACPESRNKNVLAAFCATVSSSPIVFDVDRLEIVFEYPAFCHGPGPWKKHTPASRARSDIVESEVKALVLQYLTVRSKDGGEIKESVEEWIQYEDGERVALNDGDALSDGVARESWGGRQTVKVLQG</sequence>
<organism evidence="1 2">
    <name type="scientific">Melanomma pulvis-pyrius CBS 109.77</name>
    <dbReference type="NCBI Taxonomy" id="1314802"/>
    <lineage>
        <taxon>Eukaryota</taxon>
        <taxon>Fungi</taxon>
        <taxon>Dikarya</taxon>
        <taxon>Ascomycota</taxon>
        <taxon>Pezizomycotina</taxon>
        <taxon>Dothideomycetes</taxon>
        <taxon>Pleosporomycetidae</taxon>
        <taxon>Pleosporales</taxon>
        <taxon>Melanommataceae</taxon>
        <taxon>Melanomma</taxon>
    </lineage>
</organism>
<evidence type="ECO:0000313" key="1">
    <source>
        <dbReference type="EMBL" id="KAF2788346.1"/>
    </source>
</evidence>